<dbReference type="FunFam" id="1.10.10.820:FF:000001">
    <property type="entry name" value="Myosin heavy chain"/>
    <property type="match status" value="1"/>
</dbReference>
<evidence type="ECO:0000256" key="8">
    <source>
        <dbReference type="ARBA" id="ARBA00023203"/>
    </source>
</evidence>
<dbReference type="GeneTree" id="ENSGT00940000155350"/>
<evidence type="ECO:0000256" key="9">
    <source>
        <dbReference type="PROSITE-ProRule" id="PRU00782"/>
    </source>
</evidence>
<dbReference type="GO" id="GO:0016459">
    <property type="term" value="C:myosin complex"/>
    <property type="evidence" value="ECO:0007669"/>
    <property type="project" value="UniProtKB-KW"/>
</dbReference>
<evidence type="ECO:0000256" key="1">
    <source>
        <dbReference type="ARBA" id="ARBA00004496"/>
    </source>
</evidence>
<dbReference type="PROSITE" id="PS51016">
    <property type="entry name" value="MYTH4"/>
    <property type="match status" value="1"/>
</dbReference>
<comment type="similarity">
    <text evidence="2 9">Belongs to the TRAFAC class myosin-kinesin ATPase superfamily. Myosin family.</text>
</comment>
<evidence type="ECO:0000256" key="4">
    <source>
        <dbReference type="ARBA" id="ARBA00022741"/>
    </source>
</evidence>
<feature type="region of interest" description="Actin-binding" evidence="9">
    <location>
        <begin position="618"/>
        <end position="640"/>
    </location>
</feature>
<sequence>FVVAFQGDYVWLDLKTGREFVVPVGAVVKLCDSGQIQVLDDEGREHWILPQNATNIKPMHPTSIHGVEDMIRLGDLNEAGILRNLLIRYNECVIYTYTGSILVAVNPYQLLPIYTPDHIRLYTNKKIGEMPPHIFAIADNCYFNMQRNNKDQCCIISGESGAGKTESTKLILQFLAAISGQHSWIEQQVLEANPILEAFGNAKTIRNDNSSRFGKYIDIHFNKRGAIEGAKIEQYLLEKSRVCRQAADERNYHIFYCMLRGMSPELKKKLGLGLATDYPYLTMGNCTKCDSRDDLKEYSSILSAMKVLMFTETENWEISKLLAAILHMGKLRYEARCYDNLDACVVVRSPDLSTAASLMEVDIKDVMSCLTTRTLITRGENVSTPLSMEQGLDVRDAFVKGIYGRLFVWIVDKINAAIFRPPSCESKIIRRSIGLLDIFGFENFIVNSFEQLCINFANENLQQFFVRHVFKLEQEEYNLEDINWQHIEFTDNQDALDMIGNKPMNIISLIDEESKFPKGTESTMLYKLNSQHKLNTNYHPPKNTYETQFGIQHFAGVVHYETRGFLEKNRDSLHTDIIQLVHSSKNKFIKQIFQADVTMGMETRKRSPTLSSQFKLSLELLMRTLNVCQPFFVRCIKPNELKKPMLFDRELCVRQLRYSGMMETIRIRRAGYPIRYTFGEFVDRYRVLMPGVKPANRQDDLRGTCQKIVEAVLGRDDDWEIGKTKIFLKDHHDMQLEIDRDKTITDKAILIQKAVRGMKERTNFLRMRRSVTLIQKMWRGYRCRKDYSAMRVGFLRLQALYRARKLFVTYQLARTCVTQIQARCRGFMVRRSFWRQLHAVITIQAYARGMIARRVTQRLRAEHRRRQKAEGQRLVEEERLRNQMTVRRARAEAERSHKERLAELTRQEEEREMEAREEARRKKEMVEQVERERQQPVDHSDMVDQMFGFLGNTGALPNLEGQGPAGFEDLEVALRAEEEEDLDEALPLPDDEKEDLSEYKFSKFATMYFQGTTTHKYVRRPLKQPLLFHEDEGDQLAALAVWITVLRFMGDLPEPKYHTAISDGSEKIPVMTKIYETLSKRTYKRELQELQTVEGENSSNDGGGGQKKNSVRHKLVSLTLKRKSKITEEVTRRLMDGDYSLQGNSMLEDRPTSNLEKLHFIIGNGILRKRPGPNPCTCHLPSRLMQLSVDSPLVP</sequence>
<keyword evidence="5 9" id="KW-0067">ATP-binding</keyword>
<protein>
    <submittedName>
        <fullName evidence="13">Myosin VIIA</fullName>
    </submittedName>
</protein>
<dbReference type="InterPro" id="IPR036106">
    <property type="entry name" value="MYSc_Myo7"/>
</dbReference>
<keyword evidence="6 9" id="KW-0518">Myosin</keyword>
<dbReference type="InterPro" id="IPR051724">
    <property type="entry name" value="Actin_motor_Myosin"/>
</dbReference>
<dbReference type="Pfam" id="PF00063">
    <property type="entry name" value="Myosin_head"/>
    <property type="match status" value="1"/>
</dbReference>
<dbReference type="Proteomes" id="UP000694557">
    <property type="component" value="Unassembled WGS sequence"/>
</dbReference>
<evidence type="ECO:0000259" key="12">
    <source>
        <dbReference type="PROSITE" id="PS51456"/>
    </source>
</evidence>
<evidence type="ECO:0000259" key="11">
    <source>
        <dbReference type="PROSITE" id="PS51016"/>
    </source>
</evidence>
<dbReference type="Gene3D" id="1.20.5.190">
    <property type="match status" value="2"/>
</dbReference>
<keyword evidence="14" id="KW-1185">Reference proteome</keyword>
<name>A0A8C7D6K4_ONCKI</name>
<dbReference type="InterPro" id="IPR027417">
    <property type="entry name" value="P-loop_NTPase"/>
</dbReference>
<dbReference type="Gene3D" id="1.20.120.720">
    <property type="entry name" value="Myosin VI head, motor domain, U50 subdomain"/>
    <property type="match status" value="1"/>
</dbReference>
<feature type="domain" description="MyTH4" evidence="11">
    <location>
        <begin position="1017"/>
        <end position="1195"/>
    </location>
</feature>
<comment type="subcellular location">
    <subcellularLocation>
        <location evidence="1">Cytoplasm</location>
    </subcellularLocation>
</comment>
<dbReference type="SMART" id="SM00139">
    <property type="entry name" value="MyTH4"/>
    <property type="match status" value="1"/>
</dbReference>
<dbReference type="FunFam" id="3.40.850.10:FF:000007">
    <property type="entry name" value="Myosin VIIA"/>
    <property type="match status" value="1"/>
</dbReference>
<keyword evidence="8 9" id="KW-0009">Actin-binding</keyword>
<feature type="region of interest" description="Disordered" evidence="10">
    <location>
        <begin position="888"/>
        <end position="935"/>
    </location>
</feature>
<dbReference type="AlphaFoldDB" id="A0A8C7D6K4"/>
<dbReference type="PANTHER" id="PTHR46049:SF10">
    <property type="entry name" value="MYOSIN VIIA"/>
    <property type="match status" value="1"/>
</dbReference>
<dbReference type="InterPro" id="IPR000857">
    <property type="entry name" value="MyTH4_dom"/>
</dbReference>
<dbReference type="PRINTS" id="PR00193">
    <property type="entry name" value="MYOSINHEAVY"/>
</dbReference>
<dbReference type="SUPFAM" id="SSF52540">
    <property type="entry name" value="P-loop containing nucleoside triphosphate hydrolases"/>
    <property type="match status" value="2"/>
</dbReference>
<keyword evidence="3" id="KW-0963">Cytoplasm</keyword>
<gene>
    <name evidence="13" type="primary">MYO7A</name>
    <name evidence="13" type="synonym">LOC109892904</name>
</gene>
<dbReference type="CDD" id="cd01381">
    <property type="entry name" value="MYSc_Myo7"/>
    <property type="match status" value="1"/>
</dbReference>
<dbReference type="PROSITE" id="PS50096">
    <property type="entry name" value="IQ"/>
    <property type="match status" value="4"/>
</dbReference>
<evidence type="ECO:0000313" key="13">
    <source>
        <dbReference type="Ensembl" id="ENSOKIP00005014073.1"/>
    </source>
</evidence>
<evidence type="ECO:0000256" key="6">
    <source>
        <dbReference type="ARBA" id="ARBA00023123"/>
    </source>
</evidence>
<evidence type="ECO:0000256" key="2">
    <source>
        <dbReference type="ARBA" id="ARBA00008314"/>
    </source>
</evidence>
<dbReference type="CDD" id="cd23767">
    <property type="entry name" value="IQCD"/>
    <property type="match status" value="1"/>
</dbReference>
<dbReference type="InterPro" id="IPR036961">
    <property type="entry name" value="Kinesin_motor_dom_sf"/>
</dbReference>
<organism evidence="13 14">
    <name type="scientific">Oncorhynchus kisutch</name>
    <name type="common">Coho salmon</name>
    <name type="synonym">Salmo kisutch</name>
    <dbReference type="NCBI Taxonomy" id="8019"/>
    <lineage>
        <taxon>Eukaryota</taxon>
        <taxon>Metazoa</taxon>
        <taxon>Chordata</taxon>
        <taxon>Craniata</taxon>
        <taxon>Vertebrata</taxon>
        <taxon>Euteleostomi</taxon>
        <taxon>Actinopterygii</taxon>
        <taxon>Neopterygii</taxon>
        <taxon>Teleostei</taxon>
        <taxon>Protacanthopterygii</taxon>
        <taxon>Salmoniformes</taxon>
        <taxon>Salmonidae</taxon>
        <taxon>Salmoninae</taxon>
        <taxon>Oncorhynchus</taxon>
    </lineage>
</organism>
<dbReference type="InterPro" id="IPR000048">
    <property type="entry name" value="IQ_motif_EF-hand-BS"/>
</dbReference>
<evidence type="ECO:0000313" key="14">
    <source>
        <dbReference type="Proteomes" id="UP000694557"/>
    </source>
</evidence>
<evidence type="ECO:0000256" key="5">
    <source>
        <dbReference type="ARBA" id="ARBA00022840"/>
    </source>
</evidence>
<dbReference type="PANTHER" id="PTHR46049">
    <property type="entry name" value="AGAP003327-PA"/>
    <property type="match status" value="1"/>
</dbReference>
<dbReference type="Gene3D" id="1.20.58.530">
    <property type="match status" value="1"/>
</dbReference>
<evidence type="ECO:0000256" key="3">
    <source>
        <dbReference type="ARBA" id="ARBA00022490"/>
    </source>
</evidence>
<dbReference type="Pfam" id="PF00612">
    <property type="entry name" value="IQ"/>
    <property type="match status" value="4"/>
</dbReference>
<dbReference type="Gene3D" id="1.10.10.820">
    <property type="match status" value="1"/>
</dbReference>
<dbReference type="GO" id="GO:0005737">
    <property type="term" value="C:cytoplasm"/>
    <property type="evidence" value="ECO:0007669"/>
    <property type="project" value="UniProtKB-SubCell"/>
</dbReference>
<dbReference type="InterPro" id="IPR001609">
    <property type="entry name" value="Myosin_head_motor_dom-like"/>
</dbReference>
<dbReference type="GO" id="GO:0003779">
    <property type="term" value="F:actin binding"/>
    <property type="evidence" value="ECO:0007669"/>
    <property type="project" value="UniProtKB-KW"/>
</dbReference>
<feature type="compositionally biased region" description="Basic and acidic residues" evidence="10">
    <location>
        <begin position="889"/>
        <end position="935"/>
    </location>
</feature>
<dbReference type="Ensembl" id="ENSOKIT00005014988.1">
    <property type="protein sequence ID" value="ENSOKIP00005014073.1"/>
    <property type="gene ID" value="ENSOKIG00005006047.1"/>
</dbReference>
<evidence type="ECO:0000256" key="10">
    <source>
        <dbReference type="SAM" id="MobiDB-lite"/>
    </source>
</evidence>
<evidence type="ECO:0000256" key="7">
    <source>
        <dbReference type="ARBA" id="ARBA00023175"/>
    </source>
</evidence>
<feature type="region of interest" description="Disordered" evidence="10">
    <location>
        <begin position="1091"/>
        <end position="1114"/>
    </location>
</feature>
<dbReference type="Gene3D" id="3.40.850.10">
    <property type="entry name" value="Kinesin motor domain"/>
    <property type="match status" value="1"/>
</dbReference>
<dbReference type="SMART" id="SM00015">
    <property type="entry name" value="IQ"/>
    <property type="match status" value="4"/>
</dbReference>
<dbReference type="PROSITE" id="PS51456">
    <property type="entry name" value="MYOSIN_MOTOR"/>
    <property type="match status" value="1"/>
</dbReference>
<accession>A0A8C7D6K4</accession>
<dbReference type="GO" id="GO:0003774">
    <property type="term" value="F:cytoskeletal motor activity"/>
    <property type="evidence" value="ECO:0007669"/>
    <property type="project" value="UniProtKB-UniRule"/>
</dbReference>
<dbReference type="GO" id="GO:0005524">
    <property type="term" value="F:ATP binding"/>
    <property type="evidence" value="ECO:0007669"/>
    <property type="project" value="UniProtKB-UniRule"/>
</dbReference>
<keyword evidence="7 9" id="KW-0505">Motor protein</keyword>
<feature type="domain" description="Myosin motor" evidence="12">
    <location>
        <begin position="65"/>
        <end position="741"/>
    </location>
</feature>
<dbReference type="Gene3D" id="6.20.240.20">
    <property type="match status" value="1"/>
</dbReference>
<dbReference type="Pfam" id="PF24123">
    <property type="entry name" value="Myosin_VII_N"/>
    <property type="match status" value="1"/>
</dbReference>
<reference evidence="13" key="2">
    <citation type="submission" date="2025-09" db="UniProtKB">
        <authorList>
            <consortium name="Ensembl"/>
        </authorList>
    </citation>
    <scope>IDENTIFICATION</scope>
</reference>
<reference evidence="13" key="1">
    <citation type="submission" date="2025-08" db="UniProtKB">
        <authorList>
            <consortium name="Ensembl"/>
        </authorList>
    </citation>
    <scope>IDENTIFICATION</scope>
</reference>
<proteinExistence type="inferred from homology"/>
<dbReference type="InterPro" id="IPR038185">
    <property type="entry name" value="MyTH4_dom_sf"/>
</dbReference>
<feature type="binding site" evidence="9">
    <location>
        <begin position="158"/>
        <end position="165"/>
    </location>
    <ligand>
        <name>ATP</name>
        <dbReference type="ChEBI" id="CHEBI:30616"/>
    </ligand>
</feature>
<dbReference type="InterPro" id="IPR057130">
    <property type="entry name" value="Myosin_VII_N"/>
</dbReference>
<dbReference type="Gene3D" id="1.25.40.530">
    <property type="entry name" value="MyTH4 domain"/>
    <property type="match status" value="1"/>
</dbReference>
<dbReference type="SMART" id="SM00242">
    <property type="entry name" value="MYSc"/>
    <property type="match status" value="1"/>
</dbReference>
<keyword evidence="4 9" id="KW-0547">Nucleotide-binding</keyword>